<evidence type="ECO:0000313" key="5">
    <source>
        <dbReference type="EMBL" id="MFB9326422.1"/>
    </source>
</evidence>
<dbReference type="InterPro" id="IPR009081">
    <property type="entry name" value="PP-bd_ACP"/>
</dbReference>
<keyword evidence="6" id="KW-1185">Reference proteome</keyword>
<evidence type="ECO:0000259" key="4">
    <source>
        <dbReference type="PROSITE" id="PS50075"/>
    </source>
</evidence>
<dbReference type="SMART" id="SM00823">
    <property type="entry name" value="PKS_PP"/>
    <property type="match status" value="1"/>
</dbReference>
<dbReference type="Pfam" id="PF00501">
    <property type="entry name" value="AMP-binding"/>
    <property type="match status" value="1"/>
</dbReference>
<evidence type="ECO:0000256" key="1">
    <source>
        <dbReference type="ARBA" id="ARBA00022450"/>
    </source>
</evidence>
<proteinExistence type="predicted"/>
<keyword evidence="2" id="KW-0597">Phosphoprotein</keyword>
<dbReference type="Gene3D" id="3.30.300.30">
    <property type="match status" value="1"/>
</dbReference>
<dbReference type="Proteomes" id="UP001589747">
    <property type="component" value="Unassembled WGS sequence"/>
</dbReference>
<reference evidence="5 6" key="1">
    <citation type="submission" date="2024-09" db="EMBL/GenBank/DDBJ databases">
        <authorList>
            <person name="Sun Q."/>
            <person name="Mori K."/>
        </authorList>
    </citation>
    <scope>NUCLEOTIDE SEQUENCE [LARGE SCALE GENOMIC DNA]</scope>
    <source>
        <strain evidence="5 6">TISTR 2452</strain>
    </source>
</reference>
<sequence length="567" mass="61761">NAFLDAVEGRPEQVMRIASLAQTFASGEALTAKQAGRFRRLLHEPNGTRLINLYGPTEATVDVTHFDCTAYEMLDTVPIGAPIANTRLYVVGAGDRLQPIGLAGELCIAGDGLARGYVNRPELTSEKFAPNPFEPGERMYRTGDLARWTESGQLEYLGRIDHQLKIRGNRIEPGEIEAALLKHEAVTEAIVTGVSDAAGMEALCAYYVASAEATAAELRDWISRSLPSYMLPTYFVRLSSMPLTASGKADRKALPKPQDGAMERAAYEAPVGQMEAELAELWRELLGAERIGRHNPFFEIGGHSLLLVRAHNELESRYPGALKLTDLFLYPTVSSLAEHLQAELVGDRAREAALLMLPPSYFAGARDAGQWQTFDAKLAVGKVEGLRAIAASAGTGLYPLLVASFLFVLSRHAGGEEISVQSGIPGGRLTNIAGHMSNPDDFAGLLASVASRLQDAAEDNGSFGYRLADLRRRAIPKGDRGVLALIAPQDGLEISPSGLHPFDMAALLRIRPHEVEFRFAYDGRRLRTTKLQSLIGDYLKFAAYLAAQADRRTAQPAVTREREEEIH</sequence>
<keyword evidence="3" id="KW-0677">Repeat</keyword>
<dbReference type="Gene3D" id="3.30.559.30">
    <property type="entry name" value="Nonribosomal peptide synthetase, condensation domain"/>
    <property type="match status" value="1"/>
</dbReference>
<keyword evidence="1" id="KW-0596">Phosphopantetheine</keyword>
<dbReference type="InterPro" id="IPR000873">
    <property type="entry name" value="AMP-dep_synth/lig_dom"/>
</dbReference>
<dbReference type="RefSeq" id="WP_377493714.1">
    <property type="nucleotide sequence ID" value="NZ_JBHMDO010000018.1"/>
</dbReference>
<accession>A0ABV5KQM1</accession>
<dbReference type="InterPro" id="IPR045851">
    <property type="entry name" value="AMP-bd_C_sf"/>
</dbReference>
<comment type="caution">
    <text evidence="5">The sequence shown here is derived from an EMBL/GenBank/DDBJ whole genome shotgun (WGS) entry which is preliminary data.</text>
</comment>
<dbReference type="Gene3D" id="3.40.50.980">
    <property type="match status" value="1"/>
</dbReference>
<dbReference type="SUPFAM" id="SSF56801">
    <property type="entry name" value="Acetyl-CoA synthetase-like"/>
    <property type="match status" value="1"/>
</dbReference>
<feature type="non-terminal residue" evidence="5">
    <location>
        <position position="1"/>
    </location>
</feature>
<dbReference type="Pfam" id="PF00550">
    <property type="entry name" value="PP-binding"/>
    <property type="match status" value="1"/>
</dbReference>
<dbReference type="InterPro" id="IPR020806">
    <property type="entry name" value="PKS_PP-bd"/>
</dbReference>
<protein>
    <submittedName>
        <fullName evidence="5">AMP-binding protein</fullName>
    </submittedName>
</protein>
<dbReference type="PROSITE" id="PS50075">
    <property type="entry name" value="CARRIER"/>
    <property type="match status" value="1"/>
</dbReference>
<organism evidence="5 6">
    <name type="scientific">Paenibacillus aurantiacus</name>
    <dbReference type="NCBI Taxonomy" id="1936118"/>
    <lineage>
        <taxon>Bacteria</taxon>
        <taxon>Bacillati</taxon>
        <taxon>Bacillota</taxon>
        <taxon>Bacilli</taxon>
        <taxon>Bacillales</taxon>
        <taxon>Paenibacillaceae</taxon>
        <taxon>Paenibacillus</taxon>
    </lineage>
</organism>
<dbReference type="Gene3D" id="2.30.38.10">
    <property type="entry name" value="Luciferase, Domain 3"/>
    <property type="match status" value="1"/>
</dbReference>
<evidence type="ECO:0000313" key="6">
    <source>
        <dbReference type="Proteomes" id="UP001589747"/>
    </source>
</evidence>
<dbReference type="InterPro" id="IPR025110">
    <property type="entry name" value="AMP-bd_C"/>
</dbReference>
<dbReference type="InterPro" id="IPR036736">
    <property type="entry name" value="ACP-like_sf"/>
</dbReference>
<feature type="domain" description="Carrier" evidence="4">
    <location>
        <begin position="269"/>
        <end position="344"/>
    </location>
</feature>
<evidence type="ECO:0000256" key="3">
    <source>
        <dbReference type="ARBA" id="ARBA00022737"/>
    </source>
</evidence>
<name>A0ABV5KQM1_9BACL</name>
<gene>
    <name evidence="5" type="ORF">ACFFSY_10900</name>
</gene>
<dbReference type="PANTHER" id="PTHR45527:SF1">
    <property type="entry name" value="FATTY ACID SYNTHASE"/>
    <property type="match status" value="1"/>
</dbReference>
<dbReference type="SUPFAM" id="SSF47336">
    <property type="entry name" value="ACP-like"/>
    <property type="match status" value="1"/>
</dbReference>
<dbReference type="EMBL" id="JBHMDO010000018">
    <property type="protein sequence ID" value="MFB9326422.1"/>
    <property type="molecule type" value="Genomic_DNA"/>
</dbReference>
<dbReference type="Pfam" id="PF13193">
    <property type="entry name" value="AMP-binding_C"/>
    <property type="match status" value="1"/>
</dbReference>
<dbReference type="SUPFAM" id="SSF52777">
    <property type="entry name" value="CoA-dependent acyltransferases"/>
    <property type="match status" value="1"/>
</dbReference>
<evidence type="ECO:0000256" key="2">
    <source>
        <dbReference type="ARBA" id="ARBA00022553"/>
    </source>
</evidence>
<dbReference type="PANTHER" id="PTHR45527">
    <property type="entry name" value="NONRIBOSOMAL PEPTIDE SYNTHETASE"/>
    <property type="match status" value="1"/>
</dbReference>
<dbReference type="Gene3D" id="1.10.1200.10">
    <property type="entry name" value="ACP-like"/>
    <property type="match status" value="1"/>
</dbReference>